<dbReference type="Proteomes" id="UP000252147">
    <property type="component" value="Unassembled WGS sequence"/>
</dbReference>
<dbReference type="InterPro" id="IPR036291">
    <property type="entry name" value="NAD(P)-bd_dom_sf"/>
</dbReference>
<proteinExistence type="inferred from homology"/>
<dbReference type="SUPFAM" id="SSF51735">
    <property type="entry name" value="NAD(P)-binding Rossmann-fold domains"/>
    <property type="match status" value="1"/>
</dbReference>
<evidence type="ECO:0000256" key="3">
    <source>
        <dbReference type="ARBA" id="ARBA00023002"/>
    </source>
</evidence>
<dbReference type="Gene3D" id="3.90.180.10">
    <property type="entry name" value="Medium-chain alcohol dehydrogenases, catalytic domain"/>
    <property type="match status" value="1"/>
</dbReference>
<dbReference type="PANTHER" id="PTHR43401">
    <property type="entry name" value="L-THREONINE 3-DEHYDROGENASE"/>
    <property type="match status" value="1"/>
</dbReference>
<name>A0A368BJZ3_9GAMM</name>
<comment type="similarity">
    <text evidence="4">Belongs to the zinc-containing alcohol dehydrogenase family.</text>
</comment>
<dbReference type="EMBL" id="QOPD01000008">
    <property type="protein sequence ID" value="RCL37623.1"/>
    <property type="molecule type" value="Genomic_DNA"/>
</dbReference>
<dbReference type="SMART" id="SM00829">
    <property type="entry name" value="PKS_ER"/>
    <property type="match status" value="1"/>
</dbReference>
<comment type="cofactor">
    <cofactor evidence="4">
        <name>Zn(2+)</name>
        <dbReference type="ChEBI" id="CHEBI:29105"/>
    </cofactor>
</comment>
<dbReference type="Pfam" id="PF00107">
    <property type="entry name" value="ADH_zinc_N"/>
    <property type="match status" value="1"/>
</dbReference>
<protein>
    <submittedName>
        <fullName evidence="6">L-threonine 3-dehydrogenase</fullName>
        <ecNumber evidence="6">1.1.1.103</ecNumber>
    </submittedName>
</protein>
<dbReference type="Pfam" id="PF08240">
    <property type="entry name" value="ADH_N"/>
    <property type="match status" value="1"/>
</dbReference>
<dbReference type="EC" id="1.1.1.103" evidence="6"/>
<evidence type="ECO:0000256" key="1">
    <source>
        <dbReference type="ARBA" id="ARBA00022723"/>
    </source>
</evidence>
<sequence length="341" mass="36822">MKALVKAKSEIGLVLSEVDKPSFGPKDVLVRVKTTSICGTDLHIWNWDNWAQSAIKTPMTIGHEFMGVVDQIGSDVKGLNIGDRVSVESHIAGTRSRNAKAGKLHLDPDTVNLGVDRDGAFAEYVSVPETNVVPLPDSVGDELGAILDPFGNAVHATLSFDLVGEDVLITGAGPIGIMSAAIAQHIGARRVLLTDINNERLALAQRVCNVETVNPTEQSIADKMSEMGLKEGFDVGLEMSGSELALKEMVENMIMGGKVALLGLPSNEISLDLSKVIFKALNIKAIYGREIFETWYKGLALLESGLDIKNIITHNFEYSDFEKAFALLKDGKAGKIVLHWS</sequence>
<evidence type="ECO:0000259" key="5">
    <source>
        <dbReference type="SMART" id="SM00829"/>
    </source>
</evidence>
<dbReference type="PROSITE" id="PS00059">
    <property type="entry name" value="ADH_ZINC"/>
    <property type="match status" value="1"/>
</dbReference>
<gene>
    <name evidence="6" type="ORF">DBW97_04485</name>
</gene>
<dbReference type="AlphaFoldDB" id="A0A368BJZ3"/>
<evidence type="ECO:0000256" key="2">
    <source>
        <dbReference type="ARBA" id="ARBA00022833"/>
    </source>
</evidence>
<feature type="domain" description="Enoyl reductase (ER)" evidence="5">
    <location>
        <begin position="12"/>
        <end position="338"/>
    </location>
</feature>
<comment type="caution">
    <text evidence="6">The sequence shown here is derived from an EMBL/GenBank/DDBJ whole genome shotgun (WGS) entry which is preliminary data.</text>
</comment>
<reference evidence="6 7" key="1">
    <citation type="journal article" date="2018" name="Microbiome">
        <title>Fine metagenomic profile of the Mediterranean stratified and mixed water columns revealed by assembly and recruitment.</title>
        <authorList>
            <person name="Haro-Moreno J.M."/>
            <person name="Lopez-Perez M."/>
            <person name="De La Torre J.R."/>
            <person name="Picazo A."/>
            <person name="Camacho A."/>
            <person name="Rodriguez-Valera F."/>
        </authorList>
    </citation>
    <scope>NUCLEOTIDE SEQUENCE [LARGE SCALE GENOMIC DNA]</scope>
    <source>
        <strain evidence="6">MED-G83</strain>
    </source>
</reference>
<accession>A0A368BJZ3</accession>
<dbReference type="Gene3D" id="3.40.50.720">
    <property type="entry name" value="NAD(P)-binding Rossmann-like Domain"/>
    <property type="match status" value="1"/>
</dbReference>
<dbReference type="NCBIfam" id="NF003808">
    <property type="entry name" value="PRK05396.1"/>
    <property type="match status" value="1"/>
</dbReference>
<dbReference type="InterPro" id="IPR011032">
    <property type="entry name" value="GroES-like_sf"/>
</dbReference>
<dbReference type="GO" id="GO:0008743">
    <property type="term" value="F:L-threonine 3-dehydrogenase activity"/>
    <property type="evidence" value="ECO:0007669"/>
    <property type="project" value="UniProtKB-EC"/>
</dbReference>
<dbReference type="InterPro" id="IPR013154">
    <property type="entry name" value="ADH-like_N"/>
</dbReference>
<dbReference type="InterPro" id="IPR013149">
    <property type="entry name" value="ADH-like_C"/>
</dbReference>
<keyword evidence="2 4" id="KW-0862">Zinc</keyword>
<evidence type="ECO:0000256" key="4">
    <source>
        <dbReference type="RuleBase" id="RU361277"/>
    </source>
</evidence>
<dbReference type="InterPro" id="IPR020843">
    <property type="entry name" value="ER"/>
</dbReference>
<organism evidence="6 7">
    <name type="scientific">SAR86 cluster bacterium</name>
    <dbReference type="NCBI Taxonomy" id="2030880"/>
    <lineage>
        <taxon>Bacteria</taxon>
        <taxon>Pseudomonadati</taxon>
        <taxon>Pseudomonadota</taxon>
        <taxon>Gammaproteobacteria</taxon>
        <taxon>SAR86 cluster</taxon>
    </lineage>
</organism>
<dbReference type="SUPFAM" id="SSF50129">
    <property type="entry name" value="GroES-like"/>
    <property type="match status" value="1"/>
</dbReference>
<evidence type="ECO:0000313" key="7">
    <source>
        <dbReference type="Proteomes" id="UP000252147"/>
    </source>
</evidence>
<dbReference type="InterPro" id="IPR050129">
    <property type="entry name" value="Zn_alcohol_dh"/>
</dbReference>
<dbReference type="GO" id="GO:0008270">
    <property type="term" value="F:zinc ion binding"/>
    <property type="evidence" value="ECO:0007669"/>
    <property type="project" value="InterPro"/>
</dbReference>
<dbReference type="PANTHER" id="PTHR43401:SF2">
    <property type="entry name" value="L-THREONINE 3-DEHYDROGENASE"/>
    <property type="match status" value="1"/>
</dbReference>
<keyword evidence="1 4" id="KW-0479">Metal-binding</keyword>
<keyword evidence="3 6" id="KW-0560">Oxidoreductase</keyword>
<evidence type="ECO:0000313" key="6">
    <source>
        <dbReference type="EMBL" id="RCL37623.1"/>
    </source>
</evidence>
<dbReference type="InterPro" id="IPR002328">
    <property type="entry name" value="ADH_Zn_CS"/>
</dbReference>